<accession>A0A0S2M1R9</accession>
<evidence type="ECO:0000313" key="4">
    <source>
        <dbReference type="Proteomes" id="UP000059574"/>
    </source>
</evidence>
<name>A0A0S2M1R9_9MICC</name>
<reference evidence="4" key="1">
    <citation type="submission" date="2015-11" db="EMBL/GenBank/DDBJ databases">
        <authorList>
            <person name="Kumar R."/>
            <person name="Singh D."/>
            <person name="Swarnkar M.K."/>
            <person name="Singh A.K."/>
            <person name="Kumar S."/>
        </authorList>
    </citation>
    <scope>NUCLEOTIDE SEQUENCE [LARGE SCALE GENOMIC DNA]</scope>
    <source>
        <strain evidence="4">ERGS4:06</strain>
    </source>
</reference>
<evidence type="ECO:0000256" key="2">
    <source>
        <dbReference type="SAM" id="Phobius"/>
    </source>
</evidence>
<dbReference type="AlphaFoldDB" id="A0A0S2M1R9"/>
<dbReference type="EMBL" id="CP013200">
    <property type="protein sequence ID" value="ALO67717.1"/>
    <property type="molecule type" value="Genomic_DNA"/>
</dbReference>
<protein>
    <recommendedName>
        <fullName evidence="5">Tandem-95 repeat protein</fullName>
    </recommendedName>
</protein>
<gene>
    <name evidence="3" type="ORF">AS189_16045</name>
</gene>
<dbReference type="NCBIfam" id="NF012211">
    <property type="entry name" value="tand_rpt_95"/>
    <property type="match status" value="1"/>
</dbReference>
<evidence type="ECO:0000256" key="1">
    <source>
        <dbReference type="SAM" id="MobiDB-lite"/>
    </source>
</evidence>
<dbReference type="Pfam" id="PF17963">
    <property type="entry name" value="Big_9"/>
    <property type="match status" value="7"/>
</dbReference>
<feature type="transmembrane region" description="Helical" evidence="2">
    <location>
        <begin position="16"/>
        <end position="39"/>
    </location>
</feature>
<reference evidence="3 4" key="2">
    <citation type="journal article" date="2016" name="J. Biotechnol.">
        <title>Complete genome sequence of Arthrobacter alpinus ERGS4:06, a yellow pigmented bacterium tolerant to cold and radiations isolated from Sikkim Himalaya.</title>
        <authorList>
            <person name="Kumar R."/>
            <person name="Singh D."/>
            <person name="Swarnkar M.K."/>
            <person name="Singh A.K."/>
            <person name="Kumar S."/>
        </authorList>
    </citation>
    <scope>NUCLEOTIDE SEQUENCE [LARGE SCALE GENOMIC DNA]</scope>
    <source>
        <strain evidence="3 4">ERGS4:06</strain>
    </source>
</reference>
<organism evidence="3 4">
    <name type="scientific">Arthrobacter alpinus</name>
    <dbReference type="NCBI Taxonomy" id="656366"/>
    <lineage>
        <taxon>Bacteria</taxon>
        <taxon>Bacillati</taxon>
        <taxon>Actinomycetota</taxon>
        <taxon>Actinomycetes</taxon>
        <taxon>Micrococcales</taxon>
        <taxon>Micrococcaceae</taxon>
        <taxon>Arthrobacter</taxon>
    </lineage>
</organism>
<feature type="region of interest" description="Disordered" evidence="1">
    <location>
        <begin position="375"/>
        <end position="408"/>
    </location>
</feature>
<keyword evidence="2" id="KW-0472">Membrane</keyword>
<proteinExistence type="predicted"/>
<dbReference type="RefSeq" id="WP_062291118.1">
    <property type="nucleotide sequence ID" value="NZ_CP013200.1"/>
</dbReference>
<sequence length="1068" mass="110527">MALSDLSSRTASKKQFFTASAAIAVAAVIVTGAVVYPGFTTADVDLNDGSVWVTNRADGLVGHLNDQSKVLDGGFAATSTTFDVIQDAGNVFVKGDGGSLLSPVNVPLMAMASETGLGGGKQISQGTSIVSLTDSGGGKVWAMGNQEVPGFSDKTTPPILKGLRSAVSVTAPDDTIFTVDAEAGELITTTLDGAGKVASQERAPVEGLAGTKDVQLTVAGGKPVAFSPESGTLFLPGGKSATIPEATGAVLAQPTVDGNFVAVETATALFTAPLDGSAVKVLELGTTGKPVAPVVQNGCVHAAWSGANKYALSCNGAGDLVDIPKASAKSEFVFRKNRDVVVLNDVNTGNVWLVNQNMLLVNNWDDLKTDLKKADNADKESADPNVVSTLPDRTKPNRPPEAAPDSFGVRAGRTTILPVLFNDSDPDGDVLTVGEPDVEPSLGAVTSIYDGTGLQITVPNEQTGSGAFQYAVNDGRNGTAKGNVDVRVVPESENTAPRTMRNTTLVVEQGQTMKQNVLTDWIDPDGDDIFLNSALSDDESAVIKTTPDGELSYTDDGEKLGMKTMTVSVSDGRDITEKQLKVNVLPAGGVPPVANADFVRAVAGKPVVLAPLKNDQDPAGGELRLASVSRPATAKVSEIADNGTVTFSSDTVGAVYLEYQVTNGPMSATGLIRVEVVEPDLQGLPVAVKDLVMLPSGGSALVDVLGNDSDPAGGVLVIQSVELPAGSPVAASIIDRNIIKLTDLRGLKDTLGIKYTISNGAGSATGEISVVRIPAPDKQRAPRVEPDTAIVRVGDVVSIPVLANDTDPNGEVLKAPEVVEAPDAEFGKLFTDQNQLRFIAGPTPKTVQGVYKVTNSSGQFNSAPVTITIVAADPEHNLPPVPQNLTGRVIAGDQVRIPVPLNAIDPEGDSVELVGVDQGPALGTAETGNGYIFYTAGGSSAGTDTFSYRVRDRLGAEAVARVDVGVAPPLEVNHPPVTEDDYITMRPGRKVSLDVMLNDSDPDGGQLGLVKNGFKGPEEMQPSITDKGKVLVTSPAAPGIATMMYTVADKFGANATGNIRMTVTPTPH</sequence>
<evidence type="ECO:0008006" key="5">
    <source>
        <dbReference type="Google" id="ProtNLM"/>
    </source>
</evidence>
<keyword evidence="2" id="KW-1133">Transmembrane helix</keyword>
<dbReference type="Gene3D" id="2.60.40.3440">
    <property type="match status" value="1"/>
</dbReference>
<evidence type="ECO:0000313" key="3">
    <source>
        <dbReference type="EMBL" id="ALO67717.1"/>
    </source>
</evidence>
<dbReference type="Proteomes" id="UP000059574">
    <property type="component" value="Chromosome"/>
</dbReference>
<keyword evidence="2" id="KW-0812">Transmembrane</keyword>